<evidence type="ECO:0000256" key="6">
    <source>
        <dbReference type="ARBA" id="ARBA00023187"/>
    </source>
</evidence>
<feature type="region of interest" description="Disordered" evidence="8">
    <location>
        <begin position="149"/>
        <end position="190"/>
    </location>
</feature>
<feature type="compositionally biased region" description="Low complexity" evidence="8">
    <location>
        <begin position="173"/>
        <end position="182"/>
    </location>
</feature>
<evidence type="ECO:0000313" key="10">
    <source>
        <dbReference type="EMBL" id="KIZ00739.1"/>
    </source>
</evidence>
<dbReference type="STRING" id="145388.A0A0D2KZY7"/>
<evidence type="ECO:0000313" key="11">
    <source>
        <dbReference type="Proteomes" id="UP000054498"/>
    </source>
</evidence>
<feature type="domain" description="Prp18" evidence="9">
    <location>
        <begin position="1"/>
        <end position="83"/>
    </location>
</feature>
<evidence type="ECO:0000256" key="5">
    <source>
        <dbReference type="ARBA" id="ARBA00022728"/>
    </source>
</evidence>
<evidence type="ECO:0000256" key="2">
    <source>
        <dbReference type="ARBA" id="ARBA00008137"/>
    </source>
</evidence>
<evidence type="ECO:0000256" key="4">
    <source>
        <dbReference type="ARBA" id="ARBA00022664"/>
    </source>
</evidence>
<comment type="similarity">
    <text evidence="2">Belongs to the PRP18 family.</text>
</comment>
<proteinExistence type="inferred from homology"/>
<keyword evidence="5" id="KW-0747">Spliceosome</keyword>
<dbReference type="Pfam" id="PF02840">
    <property type="entry name" value="Prp18"/>
    <property type="match status" value="1"/>
</dbReference>
<evidence type="ECO:0000256" key="8">
    <source>
        <dbReference type="SAM" id="MobiDB-lite"/>
    </source>
</evidence>
<evidence type="ECO:0000256" key="1">
    <source>
        <dbReference type="ARBA" id="ARBA00004123"/>
    </source>
</evidence>
<dbReference type="GO" id="GO:0046540">
    <property type="term" value="C:U4/U6 x U5 tri-snRNP complex"/>
    <property type="evidence" value="ECO:0007669"/>
    <property type="project" value="TreeGrafter"/>
</dbReference>
<dbReference type="EMBL" id="KK101477">
    <property type="protein sequence ID" value="KIZ00739.1"/>
    <property type="molecule type" value="Genomic_DNA"/>
</dbReference>
<dbReference type="PANTHER" id="PTHR13007:SF19">
    <property type="entry name" value="PRE-MRNA-SPLICING FACTOR 18"/>
    <property type="match status" value="1"/>
</dbReference>
<protein>
    <recommendedName>
        <fullName evidence="3">Pre-mRNA-splicing factor 18</fullName>
    </recommendedName>
</protein>
<dbReference type="AlphaFoldDB" id="A0A0D2KZY7"/>
<feature type="compositionally biased region" description="Gly residues" evidence="8">
    <location>
        <begin position="156"/>
        <end position="168"/>
    </location>
</feature>
<comment type="subcellular location">
    <subcellularLocation>
        <location evidence="1">Nucleus</location>
    </subcellularLocation>
</comment>
<dbReference type="SUPFAM" id="SSF47938">
    <property type="entry name" value="Functional domain of the splicing factor Prp18"/>
    <property type="match status" value="1"/>
</dbReference>
<dbReference type="GO" id="GO:0000350">
    <property type="term" value="P:generation of catalytic spliceosome for second transesterification step"/>
    <property type="evidence" value="ECO:0007669"/>
    <property type="project" value="TreeGrafter"/>
</dbReference>
<evidence type="ECO:0000259" key="9">
    <source>
        <dbReference type="Pfam" id="PF02840"/>
    </source>
</evidence>
<dbReference type="PANTHER" id="PTHR13007">
    <property type="entry name" value="PRE-MRNA SPLICING FACTOR-RELATED"/>
    <property type="match status" value="1"/>
</dbReference>
<evidence type="ECO:0000256" key="3">
    <source>
        <dbReference type="ARBA" id="ARBA00018242"/>
    </source>
</evidence>
<dbReference type="OrthoDB" id="10261918at2759"/>
<reference evidence="10 11" key="1">
    <citation type="journal article" date="2013" name="BMC Genomics">
        <title>Reconstruction of the lipid metabolism for the microalga Monoraphidium neglectum from its genome sequence reveals characteristics suitable for biofuel production.</title>
        <authorList>
            <person name="Bogen C."/>
            <person name="Al-Dilaimi A."/>
            <person name="Albersmeier A."/>
            <person name="Wichmann J."/>
            <person name="Grundmann M."/>
            <person name="Rupp O."/>
            <person name="Lauersen K.J."/>
            <person name="Blifernez-Klassen O."/>
            <person name="Kalinowski J."/>
            <person name="Goesmann A."/>
            <person name="Mussgnug J.H."/>
            <person name="Kruse O."/>
        </authorList>
    </citation>
    <scope>NUCLEOTIDE SEQUENCE [LARGE SCALE GENOMIC DNA]</scope>
    <source>
        <strain evidence="10 11">SAG 48.87</strain>
    </source>
</reference>
<dbReference type="GO" id="GO:0005682">
    <property type="term" value="C:U5 snRNP"/>
    <property type="evidence" value="ECO:0007669"/>
    <property type="project" value="TreeGrafter"/>
</dbReference>
<dbReference type="Proteomes" id="UP000054498">
    <property type="component" value="Unassembled WGS sequence"/>
</dbReference>
<dbReference type="InterPro" id="IPR004098">
    <property type="entry name" value="Prp18"/>
</dbReference>
<dbReference type="Gene3D" id="1.20.940.10">
    <property type="entry name" value="Functional domain of the splicing factor Prp18"/>
    <property type="match status" value="1"/>
</dbReference>
<evidence type="ECO:0000256" key="7">
    <source>
        <dbReference type="ARBA" id="ARBA00023242"/>
    </source>
</evidence>
<dbReference type="GO" id="GO:0071021">
    <property type="term" value="C:U2-type post-spliceosomal complex"/>
    <property type="evidence" value="ECO:0007669"/>
    <property type="project" value="TreeGrafter"/>
</dbReference>
<keyword evidence="11" id="KW-1185">Reference proteome</keyword>
<dbReference type="KEGG" id="mng:MNEG_7223"/>
<keyword evidence="4" id="KW-0507">mRNA processing</keyword>
<organism evidence="10 11">
    <name type="scientific">Monoraphidium neglectum</name>
    <dbReference type="NCBI Taxonomy" id="145388"/>
    <lineage>
        <taxon>Eukaryota</taxon>
        <taxon>Viridiplantae</taxon>
        <taxon>Chlorophyta</taxon>
        <taxon>core chlorophytes</taxon>
        <taxon>Chlorophyceae</taxon>
        <taxon>CS clade</taxon>
        <taxon>Sphaeropleales</taxon>
        <taxon>Selenastraceae</taxon>
        <taxon>Monoraphidium</taxon>
    </lineage>
</organism>
<accession>A0A0D2KZY7</accession>
<dbReference type="RefSeq" id="XP_013899758.1">
    <property type="nucleotide sequence ID" value="XM_014044304.1"/>
</dbReference>
<gene>
    <name evidence="10" type="ORF">MNEG_7223</name>
</gene>
<dbReference type="InterPro" id="IPR039979">
    <property type="entry name" value="PRPF18"/>
</dbReference>
<keyword evidence="6" id="KW-0508">mRNA splicing</keyword>
<keyword evidence="7" id="KW-0539">Nucleus</keyword>
<name>A0A0D2KZY7_9CHLO</name>
<sequence>MVTAMRERNYLAANDVYLKLAIGNSPWPIGVTSVGIHERSAREKISHVMNASGKAHIMNDEATRKYFQAIKRLVSNLQRIYPTDPSRSVDFNLTAGEGRGAAGGGSQKAALLEAQQRGEVLALAAAPHHMAPDGSVAIPRKWDNVLNEQMQKAGVTSGGGGGGGGGGPPRTPPRSGTPGSRPYTPPAVAK</sequence>
<dbReference type="GeneID" id="25740099"/>